<dbReference type="AlphaFoldDB" id="A0A9N9CYH1"/>
<protein>
    <submittedName>
        <fullName evidence="1">6111_t:CDS:1</fullName>
    </submittedName>
</protein>
<evidence type="ECO:0000313" key="1">
    <source>
        <dbReference type="EMBL" id="CAG8619204.1"/>
    </source>
</evidence>
<sequence>KTSLNWMKKFESTIKTKNQVVKEVKEVAEVVKKLADKESVQSHASLKQKLSLAWNRQVNRYHVLFGVGDDGDKDNIRKRIQWKSLSAREIYTSGSFICP</sequence>
<reference evidence="1" key="1">
    <citation type="submission" date="2021-06" db="EMBL/GenBank/DDBJ databases">
        <authorList>
            <person name="Kallberg Y."/>
            <person name="Tangrot J."/>
            <person name="Rosling A."/>
        </authorList>
    </citation>
    <scope>NUCLEOTIDE SEQUENCE</scope>
    <source>
        <strain evidence="1">MT106</strain>
    </source>
</reference>
<name>A0A9N9CYH1_9GLOM</name>
<proteinExistence type="predicted"/>
<feature type="non-terminal residue" evidence="1">
    <location>
        <position position="99"/>
    </location>
</feature>
<organism evidence="1 2">
    <name type="scientific">Ambispora gerdemannii</name>
    <dbReference type="NCBI Taxonomy" id="144530"/>
    <lineage>
        <taxon>Eukaryota</taxon>
        <taxon>Fungi</taxon>
        <taxon>Fungi incertae sedis</taxon>
        <taxon>Mucoromycota</taxon>
        <taxon>Glomeromycotina</taxon>
        <taxon>Glomeromycetes</taxon>
        <taxon>Archaeosporales</taxon>
        <taxon>Ambisporaceae</taxon>
        <taxon>Ambispora</taxon>
    </lineage>
</organism>
<comment type="caution">
    <text evidence="1">The sequence shown here is derived from an EMBL/GenBank/DDBJ whole genome shotgun (WGS) entry which is preliminary data.</text>
</comment>
<dbReference type="Proteomes" id="UP000789831">
    <property type="component" value="Unassembled WGS sequence"/>
</dbReference>
<gene>
    <name evidence="1" type="ORF">AGERDE_LOCUS9979</name>
</gene>
<keyword evidence="2" id="KW-1185">Reference proteome</keyword>
<evidence type="ECO:0000313" key="2">
    <source>
        <dbReference type="Proteomes" id="UP000789831"/>
    </source>
</evidence>
<dbReference type="EMBL" id="CAJVPL010002768">
    <property type="protein sequence ID" value="CAG8619204.1"/>
    <property type="molecule type" value="Genomic_DNA"/>
</dbReference>
<accession>A0A9N9CYH1</accession>